<reference evidence="5" key="1">
    <citation type="journal article" date="2019" name="Int. J. Syst. Evol. Microbiol.">
        <title>The Global Catalogue of Microorganisms (GCM) 10K type strain sequencing project: providing services to taxonomists for standard genome sequencing and annotation.</title>
        <authorList>
            <consortium name="The Broad Institute Genomics Platform"/>
            <consortium name="The Broad Institute Genome Sequencing Center for Infectious Disease"/>
            <person name="Wu L."/>
            <person name="Ma J."/>
        </authorList>
    </citation>
    <scope>NUCLEOTIDE SEQUENCE [LARGE SCALE GENOMIC DNA]</scope>
    <source>
        <strain evidence="5">KCTC 12848</strain>
    </source>
</reference>
<evidence type="ECO:0000256" key="2">
    <source>
        <dbReference type="SAM" id="SignalP"/>
    </source>
</evidence>
<evidence type="ECO:0000259" key="3">
    <source>
        <dbReference type="PROSITE" id="PS50234"/>
    </source>
</evidence>
<keyword evidence="5" id="KW-1185">Reference proteome</keyword>
<organism evidence="4 5">
    <name type="scientific">Saccharothrix xinjiangensis</name>
    <dbReference type="NCBI Taxonomy" id="204798"/>
    <lineage>
        <taxon>Bacteria</taxon>
        <taxon>Bacillati</taxon>
        <taxon>Actinomycetota</taxon>
        <taxon>Actinomycetes</taxon>
        <taxon>Pseudonocardiales</taxon>
        <taxon>Pseudonocardiaceae</taxon>
        <taxon>Saccharothrix</taxon>
    </lineage>
</organism>
<dbReference type="InterPro" id="IPR036465">
    <property type="entry name" value="vWFA_dom_sf"/>
</dbReference>
<protein>
    <submittedName>
        <fullName evidence="4">VWA domain-containing protein</fullName>
    </submittedName>
</protein>
<dbReference type="EMBL" id="JBHSJB010000031">
    <property type="protein sequence ID" value="MFC5058227.1"/>
    <property type="molecule type" value="Genomic_DNA"/>
</dbReference>
<feature type="transmembrane region" description="Helical" evidence="1">
    <location>
        <begin position="378"/>
        <end position="397"/>
    </location>
</feature>
<comment type="caution">
    <text evidence="4">The sequence shown here is derived from an EMBL/GenBank/DDBJ whole genome shotgun (WGS) entry which is preliminary data.</text>
</comment>
<keyword evidence="2" id="KW-0732">Signal</keyword>
<evidence type="ECO:0000313" key="5">
    <source>
        <dbReference type="Proteomes" id="UP001595833"/>
    </source>
</evidence>
<name>A0ABV9Y9D4_9PSEU</name>
<dbReference type="PROSITE" id="PS50234">
    <property type="entry name" value="VWFA"/>
    <property type="match status" value="1"/>
</dbReference>
<feature type="signal peptide" evidence="2">
    <location>
        <begin position="1"/>
        <end position="28"/>
    </location>
</feature>
<dbReference type="Proteomes" id="UP001595833">
    <property type="component" value="Unassembled WGS sequence"/>
</dbReference>
<evidence type="ECO:0000256" key="1">
    <source>
        <dbReference type="SAM" id="Phobius"/>
    </source>
</evidence>
<keyword evidence="1" id="KW-0812">Transmembrane</keyword>
<dbReference type="SUPFAM" id="SSF53300">
    <property type="entry name" value="vWA-like"/>
    <property type="match status" value="1"/>
</dbReference>
<sequence>MAVRGRRGLVPAVVSCLLVVVSAAPAPAAPGDAVGLDEVLAGLGVDRAPTDYAVLVDKSGSMRDDGRYDRVKQVLGEFAGSLRPEDRVRLFAFDSAVSPVYDGEASGAAGAVERMPAQPGGGSTDIGAAISGAVDALSGSAGPGGRAIVLLTDGEHAPPAGSPFRDVGSPAWTDLRQRADRLTGLRGYAFPLTNDVSGAELLLDVVPRTEVPRLTGDALVDYLNGVADRVRRGIAADALAPDLAAGVDVRWAGAPPDLDLSGDDVPVTAELVSTATALPLVVTGARVVSELGEVTGLPDRVELGPGQARRLDLVLHPREVGGFELGLTREPAAADLRLTGELDSPWRQVVEGDLALPLDLRPVSGATTWSGTREHGISWNWVIALVVLVLLGLLLSARRWLTGNPRLVGALVADPPEGAPVRVELRGRRVVRLDRGRTRRALGLTGRCEVRGEADRHGGAPALHVTYERAGRDALTGRCRPGEFLELGGMRFWYLVDEHDVPLIEDQPATPTRR</sequence>
<keyword evidence="1" id="KW-0472">Membrane</keyword>
<gene>
    <name evidence="4" type="ORF">ACFPFM_31330</name>
</gene>
<feature type="domain" description="VWFA" evidence="3">
    <location>
        <begin position="51"/>
        <end position="230"/>
    </location>
</feature>
<dbReference type="Pfam" id="PF13519">
    <property type="entry name" value="VWA_2"/>
    <property type="match status" value="1"/>
</dbReference>
<dbReference type="InterPro" id="IPR002035">
    <property type="entry name" value="VWF_A"/>
</dbReference>
<proteinExistence type="predicted"/>
<accession>A0ABV9Y9D4</accession>
<keyword evidence="1" id="KW-1133">Transmembrane helix</keyword>
<dbReference type="SMART" id="SM00327">
    <property type="entry name" value="VWA"/>
    <property type="match status" value="1"/>
</dbReference>
<dbReference type="Gene3D" id="3.40.50.410">
    <property type="entry name" value="von Willebrand factor, type A domain"/>
    <property type="match status" value="1"/>
</dbReference>
<feature type="chain" id="PRO_5046910667" evidence="2">
    <location>
        <begin position="29"/>
        <end position="514"/>
    </location>
</feature>
<dbReference type="RefSeq" id="WP_344037690.1">
    <property type="nucleotide sequence ID" value="NZ_BAAAKE010000008.1"/>
</dbReference>
<evidence type="ECO:0000313" key="4">
    <source>
        <dbReference type="EMBL" id="MFC5058227.1"/>
    </source>
</evidence>
<dbReference type="CDD" id="cd00198">
    <property type="entry name" value="vWFA"/>
    <property type="match status" value="1"/>
</dbReference>